<dbReference type="InterPro" id="IPR029058">
    <property type="entry name" value="AB_hydrolase_fold"/>
</dbReference>
<dbReference type="Pfam" id="PF01764">
    <property type="entry name" value="Lipase_3"/>
    <property type="match status" value="1"/>
</dbReference>
<evidence type="ECO:0000313" key="4">
    <source>
        <dbReference type="Proteomes" id="UP000615026"/>
    </source>
</evidence>
<dbReference type="Proteomes" id="UP000615026">
    <property type="component" value="Unassembled WGS sequence"/>
</dbReference>
<keyword evidence="1" id="KW-0472">Membrane</keyword>
<dbReference type="SUPFAM" id="SSF53474">
    <property type="entry name" value="alpha/beta-Hydrolases"/>
    <property type="match status" value="1"/>
</dbReference>
<dbReference type="RefSeq" id="WP_193995614.1">
    <property type="nucleotide sequence ID" value="NZ_JADEXP010000315.1"/>
</dbReference>
<dbReference type="GO" id="GO:0006629">
    <property type="term" value="P:lipid metabolic process"/>
    <property type="evidence" value="ECO:0007669"/>
    <property type="project" value="InterPro"/>
</dbReference>
<feature type="domain" description="Fungal lipase-type" evidence="2">
    <location>
        <begin position="370"/>
        <end position="517"/>
    </location>
</feature>
<evidence type="ECO:0000313" key="3">
    <source>
        <dbReference type="EMBL" id="MBE9069726.1"/>
    </source>
</evidence>
<keyword evidence="4" id="KW-1185">Reference proteome</keyword>
<evidence type="ECO:0000259" key="2">
    <source>
        <dbReference type="Pfam" id="PF01764"/>
    </source>
</evidence>
<evidence type="ECO:0000256" key="1">
    <source>
        <dbReference type="SAM" id="Phobius"/>
    </source>
</evidence>
<dbReference type="Gene3D" id="3.40.50.1820">
    <property type="entry name" value="alpha/beta hydrolase"/>
    <property type="match status" value="1"/>
</dbReference>
<feature type="transmembrane region" description="Helical" evidence="1">
    <location>
        <begin position="89"/>
        <end position="111"/>
    </location>
</feature>
<name>A0A929FA41_LEPEC</name>
<dbReference type="EMBL" id="JADEXP010000315">
    <property type="protein sequence ID" value="MBE9069726.1"/>
    <property type="molecule type" value="Genomic_DNA"/>
</dbReference>
<organism evidence="3 4">
    <name type="scientific">Leptolyngbya cf. ectocarpi LEGE 11479</name>
    <dbReference type="NCBI Taxonomy" id="1828722"/>
    <lineage>
        <taxon>Bacteria</taxon>
        <taxon>Bacillati</taxon>
        <taxon>Cyanobacteriota</taxon>
        <taxon>Cyanophyceae</taxon>
        <taxon>Leptolyngbyales</taxon>
        <taxon>Leptolyngbyaceae</taxon>
        <taxon>Leptolyngbya group</taxon>
        <taxon>Leptolyngbya</taxon>
    </lineage>
</organism>
<dbReference type="CDD" id="cd00519">
    <property type="entry name" value="Lipase_3"/>
    <property type="match status" value="1"/>
</dbReference>
<keyword evidence="1" id="KW-1133">Transmembrane helix</keyword>
<dbReference type="InterPro" id="IPR051218">
    <property type="entry name" value="Sec_MonoDiacylglyc_Lipase"/>
</dbReference>
<accession>A0A929FA41</accession>
<comment type="caution">
    <text evidence="3">The sequence shown here is derived from an EMBL/GenBank/DDBJ whole genome shotgun (WGS) entry which is preliminary data.</text>
</comment>
<sequence>MARLSASILSNSIRLSLTVVGSVLLLGAVPEAQQPRLEANIAINQFEDDLLPRLDGEPQMLANPNDSVANDTDVNEADTVNAEARTQFLLIQAAFAAAVGLSALALAYGVWSYSKYHRWQRIEFLRRATREFENDPGVAKALSILDFEEYRDYPISTFQTTADAKFKVTNELLSRALANHAERKDQKQRLENLSPNLEHQSSALTTYYAETSVRDWFNQMLNGLEHFGYLVDSRVFSVKEIKPWLNYWVRLIADENYRRNCDSRVYDQLYNYIFDHGFDGVRSLFEKFGYRIVRSPYKETDFKRLGDVTKYSTRLALSLAKTSRLIYQDMTYVTEISDLWDIDIRNNFRYFNNKQRDTQAVIFRTDECMVLAFRGSQEIRDWYTNFNTQLRNFTIRKAGKTTLSSYKGHVHTGFFLAWASIEKAVLAQIYRWQNEEALKQNSKLPPLLITGHSLGGALATMAAASLHENGIDVAGLYTFGQPRVGDIRFTRQLNNNLDGKVFRFVNNNDVVPHIPPPFSLHDPLRLYGHLGTVRYFNSKGLLMTNYKTINRILDSLFSFGKSLFESSFDLIADHGMPYYISYLDKALEEELKDKAATVLELDINRVGGAEAANRLQKK</sequence>
<gene>
    <name evidence="3" type="ORF">IQ260_24075</name>
</gene>
<dbReference type="InterPro" id="IPR002921">
    <property type="entry name" value="Fungal_lipase-type"/>
</dbReference>
<dbReference type="PANTHER" id="PTHR45856:SF24">
    <property type="entry name" value="FUNGAL LIPASE-LIKE DOMAIN-CONTAINING PROTEIN"/>
    <property type="match status" value="1"/>
</dbReference>
<dbReference type="AlphaFoldDB" id="A0A929FA41"/>
<reference evidence="3" key="1">
    <citation type="submission" date="2020-10" db="EMBL/GenBank/DDBJ databases">
        <authorList>
            <person name="Castelo-Branco R."/>
            <person name="Eusebio N."/>
            <person name="Adriana R."/>
            <person name="Vieira A."/>
            <person name="Brugerolle De Fraissinette N."/>
            <person name="Rezende De Castro R."/>
            <person name="Schneider M.P."/>
            <person name="Vasconcelos V."/>
            <person name="Leao P.N."/>
        </authorList>
    </citation>
    <scope>NUCLEOTIDE SEQUENCE</scope>
    <source>
        <strain evidence="3">LEGE 11479</strain>
    </source>
</reference>
<keyword evidence="1" id="KW-0812">Transmembrane</keyword>
<dbReference type="PANTHER" id="PTHR45856">
    <property type="entry name" value="ALPHA/BETA-HYDROLASES SUPERFAMILY PROTEIN"/>
    <property type="match status" value="1"/>
</dbReference>
<protein>
    <submittedName>
        <fullName evidence="3">Lipase family protein</fullName>
    </submittedName>
</protein>
<proteinExistence type="predicted"/>